<proteinExistence type="predicted"/>
<accession>A0A024GSE4</accession>
<organism evidence="1 2">
    <name type="scientific">Albugo candida</name>
    <dbReference type="NCBI Taxonomy" id="65357"/>
    <lineage>
        <taxon>Eukaryota</taxon>
        <taxon>Sar</taxon>
        <taxon>Stramenopiles</taxon>
        <taxon>Oomycota</taxon>
        <taxon>Peronosporomycetes</taxon>
        <taxon>Albuginales</taxon>
        <taxon>Albuginaceae</taxon>
        <taxon>Albugo</taxon>
    </lineage>
</organism>
<reference evidence="1 2" key="1">
    <citation type="submission" date="2012-05" db="EMBL/GenBank/DDBJ databases">
        <title>Recombination and specialization in a pathogen metapopulation.</title>
        <authorList>
            <person name="Gardiner A."/>
            <person name="Kemen E."/>
            <person name="Schultz-Larsen T."/>
            <person name="MacLean D."/>
            <person name="Van Oosterhout C."/>
            <person name="Jones J.D.G."/>
        </authorList>
    </citation>
    <scope>NUCLEOTIDE SEQUENCE [LARGE SCALE GENOMIC DNA]</scope>
    <source>
        <strain evidence="1 2">Ac Nc2</strain>
    </source>
</reference>
<dbReference type="EMBL" id="CAIX01000350">
    <property type="protein sequence ID" value="CCI49839.1"/>
    <property type="molecule type" value="Genomic_DNA"/>
</dbReference>
<name>A0A024GSE4_9STRA</name>
<gene>
    <name evidence="1" type="ORF">BN9_112920</name>
</gene>
<dbReference type="Proteomes" id="UP000053237">
    <property type="component" value="Unassembled WGS sequence"/>
</dbReference>
<dbReference type="InParanoid" id="A0A024GSE4"/>
<sequence length="150" mass="17778">MKNVAFESKTPHFQLSYTYIFCRRLDIAFRNTKATRTRTNSLGWIWYEDQPEQFILAQRYNQDERIRLAKMLDQSARMERSCNCNCDPGPSWMDVFSLVWLKPLLQNTIALDKLFSIIYTWKQSLIVVIDATAIQDYRPEDVLSSLIRIE</sequence>
<dbReference type="AlphaFoldDB" id="A0A024GSE4"/>
<protein>
    <submittedName>
        <fullName evidence="1">Uncharacterized protein</fullName>
    </submittedName>
</protein>
<keyword evidence="2" id="KW-1185">Reference proteome</keyword>
<comment type="caution">
    <text evidence="1">The sequence shown here is derived from an EMBL/GenBank/DDBJ whole genome shotgun (WGS) entry which is preliminary data.</text>
</comment>
<evidence type="ECO:0000313" key="2">
    <source>
        <dbReference type="Proteomes" id="UP000053237"/>
    </source>
</evidence>
<evidence type="ECO:0000313" key="1">
    <source>
        <dbReference type="EMBL" id="CCI49839.1"/>
    </source>
</evidence>